<comment type="caution">
    <text evidence="2">The sequence shown here is derived from an EMBL/GenBank/DDBJ whole genome shotgun (WGS) entry which is preliminary data.</text>
</comment>
<reference evidence="2 3" key="1">
    <citation type="journal article" date="2018" name="Elife">
        <title>Discovery and characterization of a prevalent human gut bacterial enzyme sufficient for the inactivation of a family of plant toxins.</title>
        <authorList>
            <person name="Koppel N."/>
            <person name="Bisanz J.E."/>
            <person name="Pandelia M.E."/>
            <person name="Turnbaugh P.J."/>
            <person name="Balskus E.P."/>
        </authorList>
    </citation>
    <scope>NUCLEOTIDE SEQUENCE [LARGE SCALE GENOMIC DNA]</scope>
    <source>
        <strain evidence="2 3">FAA1-1-60AUCSF</strain>
    </source>
</reference>
<name>A0A369NC86_EGGLN</name>
<evidence type="ECO:0000313" key="2">
    <source>
        <dbReference type="EMBL" id="RDB87254.1"/>
    </source>
</evidence>
<protein>
    <submittedName>
        <fullName evidence="2">Uncharacterized protein</fullName>
    </submittedName>
</protein>
<dbReference type="AlphaFoldDB" id="A0A369NC86"/>
<proteinExistence type="predicted"/>
<gene>
    <name evidence="2" type="ORF">C1871_05310</name>
</gene>
<dbReference type="EMBL" id="PPTY01000005">
    <property type="protein sequence ID" value="RDB87254.1"/>
    <property type="molecule type" value="Genomic_DNA"/>
</dbReference>
<accession>A0A369NC86</accession>
<organism evidence="2 3">
    <name type="scientific">Eggerthella lenta</name>
    <name type="common">Eubacterium lentum</name>
    <dbReference type="NCBI Taxonomy" id="84112"/>
    <lineage>
        <taxon>Bacteria</taxon>
        <taxon>Bacillati</taxon>
        <taxon>Actinomycetota</taxon>
        <taxon>Coriobacteriia</taxon>
        <taxon>Eggerthellales</taxon>
        <taxon>Eggerthellaceae</taxon>
        <taxon>Eggerthella</taxon>
    </lineage>
</organism>
<evidence type="ECO:0000256" key="1">
    <source>
        <dbReference type="SAM" id="MobiDB-lite"/>
    </source>
</evidence>
<feature type="region of interest" description="Disordered" evidence="1">
    <location>
        <begin position="106"/>
        <end position="127"/>
    </location>
</feature>
<evidence type="ECO:0000313" key="3">
    <source>
        <dbReference type="Proteomes" id="UP000253857"/>
    </source>
</evidence>
<dbReference type="Proteomes" id="UP000253857">
    <property type="component" value="Unassembled WGS sequence"/>
</dbReference>
<sequence length="127" mass="14076">MDTRPRARLLPRSGTQATAPRHNFECHADMPTSLRKQLVDRRRVVHGIAIGREQIEHGGHPLDDTGAIVSIHMTLLLIAENNLYGRDGIRAVSDLQQMSSVPFVAKETRDSRNADGITASDDRCKPV</sequence>